<dbReference type="Proteomes" id="UP001234989">
    <property type="component" value="Chromosome 6"/>
</dbReference>
<dbReference type="EMBL" id="CP133617">
    <property type="protein sequence ID" value="WMV32660.1"/>
    <property type="molecule type" value="Genomic_DNA"/>
</dbReference>
<gene>
    <name evidence="1" type="ORF">MTR67_026045</name>
</gene>
<accession>A0AAF0R1J9</accession>
<organism evidence="1 2">
    <name type="scientific">Solanum verrucosum</name>
    <dbReference type="NCBI Taxonomy" id="315347"/>
    <lineage>
        <taxon>Eukaryota</taxon>
        <taxon>Viridiplantae</taxon>
        <taxon>Streptophyta</taxon>
        <taxon>Embryophyta</taxon>
        <taxon>Tracheophyta</taxon>
        <taxon>Spermatophyta</taxon>
        <taxon>Magnoliopsida</taxon>
        <taxon>eudicotyledons</taxon>
        <taxon>Gunneridae</taxon>
        <taxon>Pentapetalae</taxon>
        <taxon>asterids</taxon>
        <taxon>lamiids</taxon>
        <taxon>Solanales</taxon>
        <taxon>Solanaceae</taxon>
        <taxon>Solanoideae</taxon>
        <taxon>Solaneae</taxon>
        <taxon>Solanum</taxon>
    </lineage>
</organism>
<dbReference type="AlphaFoldDB" id="A0AAF0R1J9"/>
<name>A0AAF0R1J9_SOLVR</name>
<protein>
    <submittedName>
        <fullName evidence="1">Uncharacterized protein</fullName>
    </submittedName>
</protein>
<proteinExistence type="predicted"/>
<evidence type="ECO:0000313" key="2">
    <source>
        <dbReference type="Proteomes" id="UP001234989"/>
    </source>
</evidence>
<sequence>RSQILEISESPNRVLHDIIAHNIEKNVLLEIDGIELSAKTDLEEVNHDALTHMANETNLFPRVLKATNKGKKQGDDENAQPITIP</sequence>
<feature type="non-terminal residue" evidence="1">
    <location>
        <position position="1"/>
    </location>
</feature>
<evidence type="ECO:0000313" key="1">
    <source>
        <dbReference type="EMBL" id="WMV32660.1"/>
    </source>
</evidence>
<reference evidence="1" key="1">
    <citation type="submission" date="2023-08" db="EMBL/GenBank/DDBJ databases">
        <title>A de novo genome assembly of Solanum verrucosum Schlechtendal, a Mexican diploid species geographically isolated from the other diploid A-genome species in potato relatives.</title>
        <authorList>
            <person name="Hosaka K."/>
        </authorList>
    </citation>
    <scope>NUCLEOTIDE SEQUENCE</scope>
    <source>
        <tissue evidence="1">Young leaves</tissue>
    </source>
</reference>
<keyword evidence="2" id="KW-1185">Reference proteome</keyword>